<dbReference type="AlphaFoldDB" id="A0A816J373"/>
<accession>A0A816J373</accession>
<name>A0A816J373_BRANA</name>
<dbReference type="PANTHER" id="PTHR46442">
    <property type="entry name" value="DIRIGENT PROTEIN"/>
    <property type="match status" value="1"/>
</dbReference>
<gene>
    <name evidence="5" type="ORF">DARMORV10_C09P35460.1</name>
</gene>
<evidence type="ECO:0000313" key="5">
    <source>
        <dbReference type="EMBL" id="CAF1744898.1"/>
    </source>
</evidence>
<evidence type="ECO:0000256" key="4">
    <source>
        <dbReference type="RuleBase" id="RU363099"/>
    </source>
</evidence>
<proteinExistence type="inferred from homology"/>
<evidence type="ECO:0000256" key="3">
    <source>
        <dbReference type="ARBA" id="ARBA00022525"/>
    </source>
</evidence>
<comment type="subcellular location">
    <subcellularLocation>
        <location evidence="4">Secreted</location>
        <location evidence="4">Extracellular space</location>
        <location evidence="4">Apoplast</location>
    </subcellularLocation>
</comment>
<protein>
    <recommendedName>
        <fullName evidence="4">Dirigent protein</fullName>
    </recommendedName>
</protein>
<dbReference type="EMBL" id="HG994373">
    <property type="protein sequence ID" value="CAF1744898.1"/>
    <property type="molecule type" value="Genomic_DNA"/>
</dbReference>
<dbReference type="PANTHER" id="PTHR46442:SF11">
    <property type="entry name" value="DIRIGENT PROTEIN 12-RELATED"/>
    <property type="match status" value="1"/>
</dbReference>
<dbReference type="Gene3D" id="2.40.480.10">
    <property type="entry name" value="Allene oxide cyclase-like"/>
    <property type="match status" value="1"/>
</dbReference>
<sequence>MANEISRHILSFVLVLLLLSETVSFDWKKPCKSFVLYQHNIAYDSDNTDNATSATILNPLGLGNFLFGKFVIFDNPVTMDQNYLSKPVARAQGFFFYNKKSYFNIWVACTLVFNSTQHKGTFTIMDANPIMEPTRDLSIVGGTGDFFMTRGIATFKSDLIQGMMSTCGEINLEALLRLSRHGRGCAFLTLRYSGIQLFGSRRRYLAVLSFPRPRSLADYRHHTA</sequence>
<evidence type="ECO:0000256" key="1">
    <source>
        <dbReference type="ARBA" id="ARBA00010746"/>
    </source>
</evidence>
<keyword evidence="4" id="KW-0052">Apoplast</keyword>
<dbReference type="Pfam" id="PF03018">
    <property type="entry name" value="Dirigent"/>
    <property type="match status" value="1"/>
</dbReference>
<feature type="signal peptide" evidence="4">
    <location>
        <begin position="1"/>
        <end position="24"/>
    </location>
</feature>
<keyword evidence="4" id="KW-0732">Signal</keyword>
<evidence type="ECO:0000256" key="2">
    <source>
        <dbReference type="ARBA" id="ARBA00011738"/>
    </source>
</evidence>
<dbReference type="Proteomes" id="UP001295469">
    <property type="component" value="Chromosome C09"/>
</dbReference>
<dbReference type="InterPro" id="IPR004265">
    <property type="entry name" value="Dirigent"/>
</dbReference>
<comment type="subunit">
    <text evidence="2 4">Homodimer.</text>
</comment>
<comment type="function">
    <text evidence="4">Dirigent proteins impart stereoselectivity on the phenoxy radical-coupling reaction, yielding optically active lignans from two molecules of coniferyl alcohol in the biosynthesis of lignans, flavonolignans, and alkaloids and thus plays a central role in plant secondary metabolism.</text>
</comment>
<keyword evidence="3 4" id="KW-0964">Secreted</keyword>
<reference evidence="5" key="1">
    <citation type="submission" date="2021-01" db="EMBL/GenBank/DDBJ databases">
        <authorList>
            <consortium name="Genoscope - CEA"/>
            <person name="William W."/>
        </authorList>
    </citation>
    <scope>NUCLEOTIDE SEQUENCE</scope>
</reference>
<dbReference type="GO" id="GO:0048046">
    <property type="term" value="C:apoplast"/>
    <property type="evidence" value="ECO:0007669"/>
    <property type="project" value="UniProtKB-SubCell"/>
</dbReference>
<organism evidence="5">
    <name type="scientific">Brassica napus</name>
    <name type="common">Rape</name>
    <dbReference type="NCBI Taxonomy" id="3708"/>
    <lineage>
        <taxon>Eukaryota</taxon>
        <taxon>Viridiplantae</taxon>
        <taxon>Streptophyta</taxon>
        <taxon>Embryophyta</taxon>
        <taxon>Tracheophyta</taxon>
        <taxon>Spermatophyta</taxon>
        <taxon>Magnoliopsida</taxon>
        <taxon>eudicotyledons</taxon>
        <taxon>Gunneridae</taxon>
        <taxon>Pentapetalae</taxon>
        <taxon>rosids</taxon>
        <taxon>malvids</taxon>
        <taxon>Brassicales</taxon>
        <taxon>Brassicaceae</taxon>
        <taxon>Brassiceae</taxon>
        <taxon>Brassica</taxon>
    </lineage>
</organism>
<dbReference type="GO" id="GO:0009699">
    <property type="term" value="P:phenylpropanoid biosynthetic process"/>
    <property type="evidence" value="ECO:0007669"/>
    <property type="project" value="UniProtKB-ARBA"/>
</dbReference>
<feature type="chain" id="PRO_5033111853" description="Dirigent protein" evidence="4">
    <location>
        <begin position="25"/>
        <end position="224"/>
    </location>
</feature>
<comment type="similarity">
    <text evidence="1 4">Belongs to the plant dirigent protein family.</text>
</comment>
<dbReference type="InterPro" id="IPR044859">
    <property type="entry name" value="Allene_oxi_cyc_Dirigent"/>
</dbReference>